<comment type="catalytic activity">
    <reaction evidence="10 11 12">
        <text>L-threonyl-[protein] + FAD = FMN-L-threonyl-[protein] + AMP + H(+)</text>
        <dbReference type="Rhea" id="RHEA:36847"/>
        <dbReference type="Rhea" id="RHEA-COMP:11060"/>
        <dbReference type="Rhea" id="RHEA-COMP:11061"/>
        <dbReference type="ChEBI" id="CHEBI:15378"/>
        <dbReference type="ChEBI" id="CHEBI:30013"/>
        <dbReference type="ChEBI" id="CHEBI:57692"/>
        <dbReference type="ChEBI" id="CHEBI:74257"/>
        <dbReference type="ChEBI" id="CHEBI:456215"/>
        <dbReference type="EC" id="2.7.1.180"/>
    </reaction>
</comment>
<comment type="similarity">
    <text evidence="11 12">Belongs to the ApbE family.</text>
</comment>
<dbReference type="SUPFAM" id="SSF143631">
    <property type="entry name" value="ApbE-like"/>
    <property type="match status" value="1"/>
</dbReference>
<dbReference type="Pfam" id="PF02424">
    <property type="entry name" value="ApbE"/>
    <property type="match status" value="1"/>
</dbReference>
<dbReference type="PROSITE" id="PS51257">
    <property type="entry name" value="PROKAR_LIPOPROTEIN"/>
    <property type="match status" value="1"/>
</dbReference>
<evidence type="ECO:0000256" key="6">
    <source>
        <dbReference type="ARBA" id="ARBA00022723"/>
    </source>
</evidence>
<name>A0ABT2TJZ5_9FIRM</name>
<evidence type="ECO:0000256" key="2">
    <source>
        <dbReference type="ARBA" id="ARBA00011955"/>
    </source>
</evidence>
<dbReference type="RefSeq" id="WP_158425250.1">
    <property type="nucleotide sequence ID" value="NZ_JAOQJQ010000003.1"/>
</dbReference>
<gene>
    <name evidence="13" type="ORF">OCV88_09400</name>
</gene>
<keyword evidence="4 11" id="KW-0285">Flavoprotein</keyword>
<protein>
    <recommendedName>
        <fullName evidence="3 11">FAD:protein FMN transferase</fullName>
        <ecNumber evidence="2 11">2.7.1.180</ecNumber>
    </recommendedName>
    <alternativeName>
        <fullName evidence="9 11">Flavin transferase</fullName>
    </alternativeName>
</protein>
<keyword evidence="12" id="KW-0997">Cell inner membrane</keyword>
<evidence type="ECO:0000256" key="1">
    <source>
        <dbReference type="ARBA" id="ARBA00001946"/>
    </source>
</evidence>
<comment type="function">
    <text evidence="12">Flavin transferase that catalyzes the transfer of the FMN moiety of FAD and its covalent binding to the hydroxyl group of a threonine residue in a target flavoprotein.</text>
</comment>
<accession>A0ABT2TJZ5</accession>
<comment type="cofactor">
    <cofactor evidence="1 12">
        <name>Mg(2+)</name>
        <dbReference type="ChEBI" id="CHEBI:18420"/>
    </cofactor>
</comment>
<comment type="caution">
    <text evidence="13">The sequence shown here is derived from an EMBL/GenBank/DDBJ whole genome shotgun (WGS) entry which is preliminary data.</text>
</comment>
<evidence type="ECO:0000313" key="14">
    <source>
        <dbReference type="Proteomes" id="UP001652442"/>
    </source>
</evidence>
<evidence type="ECO:0000256" key="9">
    <source>
        <dbReference type="ARBA" id="ARBA00031306"/>
    </source>
</evidence>
<keyword evidence="5 11" id="KW-0808">Transferase</keyword>
<comment type="subcellular location">
    <subcellularLocation>
        <location evidence="12">Cell inner membrane</location>
        <topology evidence="12">Lipid-anchor</topology>
        <orientation evidence="12">Periplasmic side</orientation>
    </subcellularLocation>
</comment>
<evidence type="ECO:0000256" key="8">
    <source>
        <dbReference type="ARBA" id="ARBA00022842"/>
    </source>
</evidence>
<dbReference type="PANTHER" id="PTHR30040:SF2">
    <property type="entry name" value="FAD:PROTEIN FMN TRANSFERASE"/>
    <property type="match status" value="1"/>
</dbReference>
<keyword evidence="7 11" id="KW-0274">FAD</keyword>
<evidence type="ECO:0000256" key="7">
    <source>
        <dbReference type="ARBA" id="ARBA00022827"/>
    </source>
</evidence>
<dbReference type="Proteomes" id="UP001652442">
    <property type="component" value="Unassembled WGS sequence"/>
</dbReference>
<keyword evidence="12" id="KW-1003">Cell membrane</keyword>
<keyword evidence="12" id="KW-0449">Lipoprotein</keyword>
<reference evidence="13 14" key="1">
    <citation type="journal article" date="2021" name="ISME Commun">
        <title>Automated analysis of genomic sequences facilitates high-throughput and comprehensive description of bacteria.</title>
        <authorList>
            <person name="Hitch T.C.A."/>
        </authorList>
    </citation>
    <scope>NUCLEOTIDE SEQUENCE [LARGE SCALE GENOMIC DNA]</scope>
    <source>
        <strain evidence="13 14">Sanger_109</strain>
    </source>
</reference>
<feature type="chain" id="PRO_5044995530" description="FAD:protein FMN transferase" evidence="12">
    <location>
        <begin position="22"/>
        <end position="370"/>
    </location>
</feature>
<evidence type="ECO:0000256" key="5">
    <source>
        <dbReference type="ARBA" id="ARBA00022679"/>
    </source>
</evidence>
<keyword evidence="6 11" id="KW-0479">Metal-binding</keyword>
<evidence type="ECO:0000313" key="13">
    <source>
        <dbReference type="EMBL" id="MCU6762548.1"/>
    </source>
</evidence>
<evidence type="ECO:0000256" key="10">
    <source>
        <dbReference type="ARBA" id="ARBA00048540"/>
    </source>
</evidence>
<dbReference type="PANTHER" id="PTHR30040">
    <property type="entry name" value="THIAMINE BIOSYNTHESIS LIPOPROTEIN APBE"/>
    <property type="match status" value="1"/>
</dbReference>
<keyword evidence="12" id="KW-0732">Signal</keyword>
<sequence length="370" mass="40634">MKKIIVYIVVSAAVISMCLGAAGCSTSTNVLAAQQSSENADSTEKDEASGEVLSASRDIFAMDTYMTVEAYGDHCQEAVDQAEEEILRLDQMLSTGSISSEISKLNQDGYGTVSRDTFYLIQRSLELYQETDGAFNIAVYPVMRAWGFTDQNYKVPDETELKKLISDMDLTGVVLDEKTYRVQLANDEMEIDLGGIAKGYTSSRIMDIFKSCKVESGMVSLGGNVQLYGAKADGSSWRVAIEDPNNLSGYAGILEAKNRAVITSGGYERYFEQDGKEYHHIIDPKTGYPADNGLKSVTIVSADGTLADGLSTSLFIMGKDRALEFWQAHSEEFDAVLIMEDGSIYITEGIENDFQTEQKSVIVRKEDSDE</sequence>
<dbReference type="PIRSF" id="PIRSF006268">
    <property type="entry name" value="ApbE"/>
    <property type="match status" value="1"/>
</dbReference>
<keyword evidence="8 11" id="KW-0460">Magnesium</keyword>
<dbReference type="EC" id="2.7.1.180" evidence="2 11"/>
<keyword evidence="14" id="KW-1185">Reference proteome</keyword>
<organism evidence="13 14">
    <name type="scientific">Brotonthovivens ammoniilytica</name>
    <dbReference type="NCBI Taxonomy" id="2981725"/>
    <lineage>
        <taxon>Bacteria</taxon>
        <taxon>Bacillati</taxon>
        <taxon>Bacillota</taxon>
        <taxon>Clostridia</taxon>
        <taxon>Lachnospirales</taxon>
        <taxon>Lachnospiraceae</taxon>
        <taxon>Brotonthovivens</taxon>
    </lineage>
</organism>
<evidence type="ECO:0000256" key="12">
    <source>
        <dbReference type="RuleBase" id="RU363002"/>
    </source>
</evidence>
<evidence type="ECO:0000256" key="3">
    <source>
        <dbReference type="ARBA" id="ARBA00016337"/>
    </source>
</evidence>
<dbReference type="GO" id="GO:0016740">
    <property type="term" value="F:transferase activity"/>
    <property type="evidence" value="ECO:0007669"/>
    <property type="project" value="UniProtKB-KW"/>
</dbReference>
<proteinExistence type="inferred from homology"/>
<dbReference type="InterPro" id="IPR003374">
    <property type="entry name" value="ApbE-like_sf"/>
</dbReference>
<evidence type="ECO:0000256" key="11">
    <source>
        <dbReference type="PIRNR" id="PIRNR006268"/>
    </source>
</evidence>
<keyword evidence="12" id="KW-0472">Membrane</keyword>
<evidence type="ECO:0000256" key="4">
    <source>
        <dbReference type="ARBA" id="ARBA00022630"/>
    </source>
</evidence>
<dbReference type="Gene3D" id="3.10.520.10">
    <property type="entry name" value="ApbE-like domains"/>
    <property type="match status" value="1"/>
</dbReference>
<dbReference type="InterPro" id="IPR024932">
    <property type="entry name" value="ApbE"/>
</dbReference>
<dbReference type="EMBL" id="JAOQJQ010000003">
    <property type="protein sequence ID" value="MCU6762548.1"/>
    <property type="molecule type" value="Genomic_DNA"/>
</dbReference>
<feature type="signal peptide" evidence="12">
    <location>
        <begin position="1"/>
        <end position="21"/>
    </location>
</feature>